<comment type="catalytic activity">
    <reaction evidence="5">
        <text>O-phospho-L-seryl-[protein] + H2O = L-seryl-[protein] + phosphate</text>
        <dbReference type="Rhea" id="RHEA:20629"/>
        <dbReference type="Rhea" id="RHEA-COMP:9863"/>
        <dbReference type="Rhea" id="RHEA-COMP:11604"/>
        <dbReference type="ChEBI" id="CHEBI:15377"/>
        <dbReference type="ChEBI" id="CHEBI:29999"/>
        <dbReference type="ChEBI" id="CHEBI:43474"/>
        <dbReference type="ChEBI" id="CHEBI:83421"/>
        <dbReference type="EC" id="3.1.3.16"/>
    </reaction>
</comment>
<evidence type="ECO:0000313" key="12">
    <source>
        <dbReference type="Proteomes" id="UP001142055"/>
    </source>
</evidence>
<dbReference type="SUPFAM" id="SSF52799">
    <property type="entry name" value="(Phosphotyrosine protein) phosphatases II"/>
    <property type="match status" value="1"/>
</dbReference>
<feature type="compositionally biased region" description="Polar residues" evidence="8">
    <location>
        <begin position="250"/>
        <end position="297"/>
    </location>
</feature>
<dbReference type="PANTHER" id="PTHR45682">
    <property type="entry name" value="AGAP008228-PA"/>
    <property type="match status" value="1"/>
</dbReference>
<dbReference type="GO" id="GO:0008138">
    <property type="term" value="F:protein tyrosine/serine/threonine phosphatase activity"/>
    <property type="evidence" value="ECO:0007669"/>
    <property type="project" value="InterPro"/>
</dbReference>
<dbReference type="InterPro" id="IPR029021">
    <property type="entry name" value="Prot-tyrosine_phosphatase-like"/>
</dbReference>
<protein>
    <recommendedName>
        <fullName evidence="2">protein-serine/threonine phosphatase</fullName>
        <ecNumber evidence="2">3.1.3.16</ecNumber>
    </recommendedName>
</protein>
<feature type="region of interest" description="Disordered" evidence="8">
    <location>
        <begin position="190"/>
        <end position="318"/>
    </location>
</feature>
<evidence type="ECO:0000259" key="10">
    <source>
        <dbReference type="PROSITE" id="PS50056"/>
    </source>
</evidence>
<dbReference type="InterPro" id="IPR000387">
    <property type="entry name" value="Tyr_Pase_dom"/>
</dbReference>
<evidence type="ECO:0000313" key="11">
    <source>
        <dbReference type="EMBL" id="KAJ6221119.1"/>
    </source>
</evidence>
<keyword evidence="3" id="KW-0378">Hydrolase</keyword>
<evidence type="ECO:0000256" key="1">
    <source>
        <dbReference type="ARBA" id="ARBA00008601"/>
    </source>
</evidence>
<feature type="active site" description="Phosphocysteine intermediate" evidence="7">
    <location>
        <position position="130"/>
    </location>
</feature>
<comment type="similarity">
    <text evidence="1">Belongs to the protein-tyrosine phosphatase family. Non-receptor class dual specificity subfamily.</text>
</comment>
<dbReference type="SMART" id="SM00195">
    <property type="entry name" value="DSPc"/>
    <property type="match status" value="1"/>
</dbReference>
<dbReference type="InterPro" id="IPR020405">
    <property type="entry name" value="Atypical_DUSP_subfamA"/>
</dbReference>
<dbReference type="AlphaFoldDB" id="A0A9Q0M966"/>
<comment type="caution">
    <text evidence="11">The sequence shown here is derived from an EMBL/GenBank/DDBJ whole genome shotgun (WGS) entry which is preliminary data.</text>
</comment>
<proteinExistence type="inferred from homology"/>
<dbReference type="PROSITE" id="PS50054">
    <property type="entry name" value="TYR_PHOSPHATASE_DUAL"/>
    <property type="match status" value="1"/>
</dbReference>
<name>A0A9Q0M966_BLOTA</name>
<dbReference type="PANTHER" id="PTHR45682:SF1">
    <property type="entry name" value="DUAL SPECIFICITY PROTEIN PHOSPHATASE 3"/>
    <property type="match status" value="1"/>
</dbReference>
<dbReference type="OMA" id="CERSSPI"/>
<dbReference type="GO" id="GO:0004722">
    <property type="term" value="F:protein serine/threonine phosphatase activity"/>
    <property type="evidence" value="ECO:0007669"/>
    <property type="project" value="UniProtKB-EC"/>
</dbReference>
<organism evidence="11 12">
    <name type="scientific">Blomia tropicalis</name>
    <name type="common">Mite</name>
    <dbReference type="NCBI Taxonomy" id="40697"/>
    <lineage>
        <taxon>Eukaryota</taxon>
        <taxon>Metazoa</taxon>
        <taxon>Ecdysozoa</taxon>
        <taxon>Arthropoda</taxon>
        <taxon>Chelicerata</taxon>
        <taxon>Arachnida</taxon>
        <taxon>Acari</taxon>
        <taxon>Acariformes</taxon>
        <taxon>Sarcoptiformes</taxon>
        <taxon>Astigmata</taxon>
        <taxon>Glycyphagoidea</taxon>
        <taxon>Echimyopodidae</taxon>
        <taxon>Blomia</taxon>
    </lineage>
</organism>
<evidence type="ECO:0000256" key="8">
    <source>
        <dbReference type="SAM" id="MobiDB-lite"/>
    </source>
</evidence>
<dbReference type="PRINTS" id="PR01908">
    <property type="entry name" value="ADSPHPHTASE"/>
</dbReference>
<evidence type="ECO:0000256" key="4">
    <source>
        <dbReference type="ARBA" id="ARBA00022912"/>
    </source>
</evidence>
<evidence type="ECO:0000256" key="2">
    <source>
        <dbReference type="ARBA" id="ARBA00013081"/>
    </source>
</evidence>
<dbReference type="PROSITE" id="PS50056">
    <property type="entry name" value="TYR_PHOSPHATASE_2"/>
    <property type="match status" value="1"/>
</dbReference>
<dbReference type="CDD" id="cd14515">
    <property type="entry name" value="DUSP3-like"/>
    <property type="match status" value="1"/>
</dbReference>
<dbReference type="GO" id="GO:0005737">
    <property type="term" value="C:cytoplasm"/>
    <property type="evidence" value="ECO:0007669"/>
    <property type="project" value="TreeGrafter"/>
</dbReference>
<dbReference type="PROSITE" id="PS00383">
    <property type="entry name" value="TYR_PHOSPHATASE_1"/>
    <property type="match status" value="1"/>
</dbReference>
<keyword evidence="12" id="KW-1185">Reference proteome</keyword>
<dbReference type="EC" id="3.1.3.16" evidence="2"/>
<reference evidence="11" key="1">
    <citation type="submission" date="2022-12" db="EMBL/GenBank/DDBJ databases">
        <title>Genome assemblies of Blomia tropicalis.</title>
        <authorList>
            <person name="Cui Y."/>
        </authorList>
    </citation>
    <scope>NUCLEOTIDE SEQUENCE</scope>
    <source>
        <tissue evidence="11">Adult mites</tissue>
    </source>
</reference>
<dbReference type="InterPro" id="IPR016130">
    <property type="entry name" value="Tyr_Pase_AS"/>
</dbReference>
<evidence type="ECO:0000256" key="6">
    <source>
        <dbReference type="ARBA" id="ARBA00048336"/>
    </source>
</evidence>
<feature type="compositionally biased region" description="Low complexity" evidence="8">
    <location>
        <begin position="190"/>
        <end position="217"/>
    </location>
</feature>
<dbReference type="GO" id="GO:0043409">
    <property type="term" value="P:negative regulation of MAPK cascade"/>
    <property type="evidence" value="ECO:0007669"/>
    <property type="project" value="TreeGrafter"/>
</dbReference>
<dbReference type="InterPro" id="IPR020422">
    <property type="entry name" value="TYR_PHOSPHATASE_DUAL_dom"/>
</dbReference>
<evidence type="ECO:0000256" key="7">
    <source>
        <dbReference type="PIRSR" id="PIRSR620405-1"/>
    </source>
</evidence>
<evidence type="ECO:0000256" key="5">
    <source>
        <dbReference type="ARBA" id="ARBA00047761"/>
    </source>
</evidence>
<feature type="domain" description="Tyrosine-protein phosphatase" evidence="9">
    <location>
        <begin position="33"/>
        <end position="185"/>
    </location>
</feature>
<feature type="region of interest" description="Disordered" evidence="8">
    <location>
        <begin position="332"/>
        <end position="352"/>
    </location>
</feature>
<keyword evidence="4" id="KW-0904">Protein phosphatase</keyword>
<dbReference type="PRINTS" id="PR01909">
    <property type="entry name" value="ADSPHPHTASEA"/>
</dbReference>
<dbReference type="EMBL" id="JAPWDV010000002">
    <property type="protein sequence ID" value="KAJ6221119.1"/>
    <property type="molecule type" value="Genomic_DNA"/>
</dbReference>
<dbReference type="InterPro" id="IPR000340">
    <property type="entry name" value="Dual-sp_phosphatase_cat-dom"/>
</dbReference>
<gene>
    <name evidence="11" type="ORF">RDWZM_006931</name>
</gene>
<evidence type="ECO:0000259" key="9">
    <source>
        <dbReference type="PROSITE" id="PS50054"/>
    </source>
</evidence>
<feature type="domain" description="Tyrosine specific protein phosphatases" evidence="10">
    <location>
        <begin position="107"/>
        <end position="164"/>
    </location>
</feature>
<sequence>MLWRRLPSPSITPNELLEILTAHTAGYYVLPLEPNDEVFPGIFIGDSTTALCLHLLKRLGITHVLNAAWGKQRNLGMVNTSATYYHNAGIEFMGIEALDIAVFPLFEHFHVAANFIERALNAGGKVLVHCGEGISRSSTLVLAYLMIKRGFHVQEAVRQVVKYRNILPNQGFLLQLCQLHDQLSINGSSSSSKASTLSSSSIPSSPSPSTVRSSISPLPEYVPSTNMKRINDCERSSPIVRRCQTPPPSRTSWSNGWMPSTNKSYVQSPSSLTTTRSTQYSGYWSPQSRSIRNGRSSSVDRESPSMGGATIRHSFTNTRNGRLYNNTLMSSYLSSSSSSSTPNSRPISAWRR</sequence>
<dbReference type="Gene3D" id="3.90.190.10">
    <property type="entry name" value="Protein tyrosine phosphatase superfamily"/>
    <property type="match status" value="1"/>
</dbReference>
<evidence type="ECO:0000256" key="3">
    <source>
        <dbReference type="ARBA" id="ARBA00022801"/>
    </source>
</evidence>
<accession>A0A9Q0M966</accession>
<comment type="catalytic activity">
    <reaction evidence="6">
        <text>O-phospho-L-threonyl-[protein] + H2O = L-threonyl-[protein] + phosphate</text>
        <dbReference type="Rhea" id="RHEA:47004"/>
        <dbReference type="Rhea" id="RHEA-COMP:11060"/>
        <dbReference type="Rhea" id="RHEA-COMP:11605"/>
        <dbReference type="ChEBI" id="CHEBI:15377"/>
        <dbReference type="ChEBI" id="CHEBI:30013"/>
        <dbReference type="ChEBI" id="CHEBI:43474"/>
        <dbReference type="ChEBI" id="CHEBI:61977"/>
        <dbReference type="EC" id="3.1.3.16"/>
    </reaction>
</comment>
<dbReference type="Pfam" id="PF00782">
    <property type="entry name" value="DSPc"/>
    <property type="match status" value="1"/>
</dbReference>
<dbReference type="Proteomes" id="UP001142055">
    <property type="component" value="Chromosome 2"/>
</dbReference>
<dbReference type="GO" id="GO:0033549">
    <property type="term" value="F:MAP kinase phosphatase activity"/>
    <property type="evidence" value="ECO:0007669"/>
    <property type="project" value="TreeGrafter"/>
</dbReference>